<protein>
    <recommendedName>
        <fullName evidence="1">Heterokaryon incompatibility domain-containing protein</fullName>
    </recommendedName>
</protein>
<evidence type="ECO:0000313" key="3">
    <source>
        <dbReference type="Proteomes" id="UP001166286"/>
    </source>
</evidence>
<keyword evidence="3" id="KW-1185">Reference proteome</keyword>
<feature type="domain" description="Heterokaryon incompatibility" evidence="1">
    <location>
        <begin position="333"/>
        <end position="417"/>
    </location>
</feature>
<evidence type="ECO:0000259" key="1">
    <source>
        <dbReference type="Pfam" id="PF06985"/>
    </source>
</evidence>
<dbReference type="PANTHER" id="PTHR39596">
    <property type="match status" value="1"/>
</dbReference>
<name>A0AA39QRX7_9LECA</name>
<sequence>MEHHLLPINPTSSEIRVPCICSPPYYDGEPGSFLIYPRTKGKSWLIPDQHPSKSFTGQISTYIYLNRPPMRDLQVFCQQWLFFGFLKEVLEEDFNPEDFVSIMAEGTYITTRHLESKLEKAWSMRLDSRLHASATHKHFSDCMEIFNSIVGTMLMEGGLTGLYGFVFDWRIVLSIFSSAHMIRTSLLHATSQKYGDLGYDVTLVQSSFFPNDAIQSEMKLAGWCPSELHAIKTKFANLETLVALSRMDRTFLSRNHEGCTKKYCTWHQIDLSTYQPKHRPNCDQCRVFENVEMDTAVRRILDGLGGGLPVLKISGEGDSPSIQVIETTPDTQYIAISHVWADGLGNPSANSLPTCQIIRLRQLADDLGKKINPPSDTEEMYIWIDTLCCPWEPSPAKTKAIMCLKDTYANAKHVLVLDTGLQSVNSSIRPTWETLLWVFCSGWTTRLWTLQEGMLPKNLWFQFQDQPQNSDTLRDRLFQEVRQNARVEGMGKDLHNQRLWLDRFRSSRKDIFSSLTQHSPGLADFIILHQALQHRTVTFPADEAICISLLTEFPLRELLANENTDVKDQDGLREDRMCKIWTWIYEKYSGIPFGILTLGYTKLQRPGFRWAPRSLIENTAGTNWLYHMTFPKIGRIVQSGLLFKSVGFIVYHRKWQDGLKRNPLDAMSPFLKLTRATFKDRTTGTFYRIMPSGNVKVPITLQQGPGYEFPEEAPLAIIPATEFDEVHACEALLGKVERLGNERHKVTEFVRVTLAKYSDSESLIFNTAEEIALSARSSPYIQRMNEFTVEDKESEEFQTCSRNIKSFFIEEATSRRTDEKVLEALRSEPIGDHEHSLEIITFDWFWSDYIAENFGENKEWCID</sequence>
<comment type="caution">
    <text evidence="2">The sequence shown here is derived from an EMBL/GenBank/DDBJ whole genome shotgun (WGS) entry which is preliminary data.</text>
</comment>
<dbReference type="InterPro" id="IPR010730">
    <property type="entry name" value="HET"/>
</dbReference>
<dbReference type="AlphaFoldDB" id="A0AA39QRX7"/>
<dbReference type="PANTHER" id="PTHR39596:SF3">
    <property type="entry name" value="HETEROKARYON INCOMPATIBILITY DOMAIN-CONTAINING PROTEIN"/>
    <property type="match status" value="1"/>
</dbReference>
<organism evidence="2 3">
    <name type="scientific">Cladonia borealis</name>
    <dbReference type="NCBI Taxonomy" id="184061"/>
    <lineage>
        <taxon>Eukaryota</taxon>
        <taxon>Fungi</taxon>
        <taxon>Dikarya</taxon>
        <taxon>Ascomycota</taxon>
        <taxon>Pezizomycotina</taxon>
        <taxon>Lecanoromycetes</taxon>
        <taxon>OSLEUM clade</taxon>
        <taxon>Lecanoromycetidae</taxon>
        <taxon>Lecanorales</taxon>
        <taxon>Lecanorineae</taxon>
        <taxon>Cladoniaceae</taxon>
        <taxon>Cladonia</taxon>
    </lineage>
</organism>
<dbReference type="EMBL" id="JAFEKC020000022">
    <property type="protein sequence ID" value="KAK0508053.1"/>
    <property type="molecule type" value="Genomic_DNA"/>
</dbReference>
<dbReference type="Proteomes" id="UP001166286">
    <property type="component" value="Unassembled WGS sequence"/>
</dbReference>
<proteinExistence type="predicted"/>
<accession>A0AA39QRX7</accession>
<dbReference type="Pfam" id="PF06985">
    <property type="entry name" value="HET"/>
    <property type="match status" value="1"/>
</dbReference>
<reference evidence="2" key="1">
    <citation type="submission" date="2023-03" db="EMBL/GenBank/DDBJ databases">
        <title>Complete genome of Cladonia borealis.</title>
        <authorList>
            <person name="Park H."/>
        </authorList>
    </citation>
    <scope>NUCLEOTIDE SEQUENCE</scope>
    <source>
        <strain evidence="2">ANT050790</strain>
    </source>
</reference>
<gene>
    <name evidence="2" type="ORF">JMJ35_009942</name>
</gene>
<evidence type="ECO:0000313" key="2">
    <source>
        <dbReference type="EMBL" id="KAK0508053.1"/>
    </source>
</evidence>